<reference evidence="2" key="2">
    <citation type="journal article" date="2013" name="PLoS Genet.">
        <title>Comparative genome structure, secondary metabolite, and effector coding capacity across Cochliobolus pathogens.</title>
        <authorList>
            <person name="Condon B.J."/>
            <person name="Leng Y."/>
            <person name="Wu D."/>
            <person name="Bushley K.E."/>
            <person name="Ohm R.A."/>
            <person name="Otillar R."/>
            <person name="Martin J."/>
            <person name="Schackwitz W."/>
            <person name="Grimwood J."/>
            <person name="MohdZainudin N."/>
            <person name="Xue C."/>
            <person name="Wang R."/>
            <person name="Manning V.A."/>
            <person name="Dhillon B."/>
            <person name="Tu Z.J."/>
            <person name="Steffenson B.J."/>
            <person name="Salamov A."/>
            <person name="Sun H."/>
            <person name="Lowry S."/>
            <person name="LaButti K."/>
            <person name="Han J."/>
            <person name="Copeland A."/>
            <person name="Lindquist E."/>
            <person name="Barry K."/>
            <person name="Schmutz J."/>
            <person name="Baker S.E."/>
            <person name="Ciuffetti L.M."/>
            <person name="Grigoriev I.V."/>
            <person name="Zhong S."/>
            <person name="Turgeon B.G."/>
        </authorList>
    </citation>
    <scope>NUCLEOTIDE SEQUENCE [LARGE SCALE GENOMIC DNA]</scope>
    <source>
        <strain evidence="2">C5 / ATCC 48332 / race O</strain>
    </source>
</reference>
<gene>
    <name evidence="1" type="ORF">COCHEDRAFT_1070701</name>
</gene>
<dbReference type="PANTHER" id="PTHR35896:SF3">
    <property type="entry name" value="MAJOR FACILITATOR SUPERFAMILY TRANSPORTER"/>
    <property type="match status" value="1"/>
</dbReference>
<proteinExistence type="predicted"/>
<dbReference type="PANTHER" id="PTHR35896">
    <property type="entry name" value="IG-LIKE DOMAIN-CONTAINING PROTEIN"/>
    <property type="match status" value="1"/>
</dbReference>
<dbReference type="HOGENOM" id="CLU_066042_6_3_1"/>
<dbReference type="EMBL" id="KB445599">
    <property type="protein sequence ID" value="EMD84889.1"/>
    <property type="molecule type" value="Genomic_DNA"/>
</dbReference>
<accession>M2TEE1</accession>
<dbReference type="AlphaFoldDB" id="M2TEE1"/>
<feature type="non-terminal residue" evidence="1">
    <location>
        <position position="79"/>
    </location>
</feature>
<dbReference type="Proteomes" id="UP000016936">
    <property type="component" value="Unassembled WGS sequence"/>
</dbReference>
<reference evidence="1 2" key="1">
    <citation type="journal article" date="2012" name="PLoS Pathog.">
        <title>Diverse lifestyles and strategies of plant pathogenesis encoded in the genomes of eighteen Dothideomycetes fungi.</title>
        <authorList>
            <person name="Ohm R.A."/>
            <person name="Feau N."/>
            <person name="Henrissat B."/>
            <person name="Schoch C.L."/>
            <person name="Horwitz B.A."/>
            <person name="Barry K.W."/>
            <person name="Condon B.J."/>
            <person name="Copeland A.C."/>
            <person name="Dhillon B."/>
            <person name="Glaser F."/>
            <person name="Hesse C.N."/>
            <person name="Kosti I."/>
            <person name="LaButti K."/>
            <person name="Lindquist E.A."/>
            <person name="Lucas S."/>
            <person name="Salamov A.A."/>
            <person name="Bradshaw R.E."/>
            <person name="Ciuffetti L."/>
            <person name="Hamelin R.C."/>
            <person name="Kema G.H.J."/>
            <person name="Lawrence C."/>
            <person name="Scott J.A."/>
            <person name="Spatafora J.W."/>
            <person name="Turgeon B.G."/>
            <person name="de Wit P.J.G.M."/>
            <person name="Zhong S."/>
            <person name="Goodwin S.B."/>
            <person name="Grigoriev I.V."/>
        </authorList>
    </citation>
    <scope>NUCLEOTIDE SEQUENCE [LARGE SCALE GENOMIC DNA]</scope>
    <source>
        <strain evidence="2">C5 / ATCC 48332 / race O</strain>
    </source>
</reference>
<keyword evidence="2" id="KW-1185">Reference proteome</keyword>
<dbReference type="InterPro" id="IPR053008">
    <property type="entry name" value="Phomopsin_biosynth_assoc"/>
</dbReference>
<evidence type="ECO:0000313" key="2">
    <source>
        <dbReference type="Proteomes" id="UP000016936"/>
    </source>
</evidence>
<organism evidence="1 2">
    <name type="scientific">Cochliobolus heterostrophus (strain C5 / ATCC 48332 / race O)</name>
    <name type="common">Southern corn leaf blight fungus</name>
    <name type="synonym">Bipolaris maydis</name>
    <dbReference type="NCBI Taxonomy" id="701091"/>
    <lineage>
        <taxon>Eukaryota</taxon>
        <taxon>Fungi</taxon>
        <taxon>Dikarya</taxon>
        <taxon>Ascomycota</taxon>
        <taxon>Pezizomycotina</taxon>
        <taxon>Dothideomycetes</taxon>
        <taxon>Pleosporomycetidae</taxon>
        <taxon>Pleosporales</taxon>
        <taxon>Pleosporineae</taxon>
        <taxon>Pleosporaceae</taxon>
        <taxon>Bipolaris</taxon>
    </lineage>
</organism>
<evidence type="ECO:0000313" key="1">
    <source>
        <dbReference type="EMBL" id="EMD84889.1"/>
    </source>
</evidence>
<name>M2TEE1_COCH5</name>
<feature type="non-terminal residue" evidence="1">
    <location>
        <position position="1"/>
    </location>
</feature>
<sequence length="79" mass="9141">ARARGCIFDPIQTGWMPGPCVDMELTNEFIASHEWKWFNDEALTKPNTQEAVLRGYGGADAYTIDDYHFRHCEYTLKQL</sequence>
<protein>
    <submittedName>
        <fullName evidence="1">Uncharacterized protein</fullName>
    </submittedName>
</protein>